<comment type="caution">
    <text evidence="15">The sequence shown here is derived from an EMBL/GenBank/DDBJ whole genome shotgun (WGS) entry which is preliminary data.</text>
</comment>
<dbReference type="GO" id="GO:0005524">
    <property type="term" value="F:ATP binding"/>
    <property type="evidence" value="ECO:0007669"/>
    <property type="project" value="UniProtKB-KW"/>
</dbReference>
<evidence type="ECO:0000313" key="16">
    <source>
        <dbReference type="Proteomes" id="UP000023152"/>
    </source>
</evidence>
<dbReference type="FunFam" id="3.30.200.20:FF:000315">
    <property type="entry name" value="Calcium-dependent protein kinase 3"/>
    <property type="match status" value="1"/>
</dbReference>
<dbReference type="Proteomes" id="UP000023152">
    <property type="component" value="Unassembled WGS sequence"/>
</dbReference>
<dbReference type="EMBL" id="ASPP01023989">
    <property type="protein sequence ID" value="ETO09593.1"/>
    <property type="molecule type" value="Genomic_DNA"/>
</dbReference>
<evidence type="ECO:0000256" key="10">
    <source>
        <dbReference type="ARBA" id="ARBA00022840"/>
    </source>
</evidence>
<dbReference type="GO" id="GO:0010506">
    <property type="term" value="P:regulation of autophagy"/>
    <property type="evidence" value="ECO:0007669"/>
    <property type="project" value="InterPro"/>
</dbReference>
<evidence type="ECO:0000256" key="8">
    <source>
        <dbReference type="ARBA" id="ARBA00022777"/>
    </source>
</evidence>
<dbReference type="OrthoDB" id="10004143at2759"/>
<gene>
    <name evidence="15" type="ORF">RFI_27782</name>
</gene>
<dbReference type="GO" id="GO:0005737">
    <property type="term" value="C:cytoplasm"/>
    <property type="evidence" value="ECO:0007669"/>
    <property type="project" value="TreeGrafter"/>
</dbReference>
<feature type="domain" description="Protein kinase" evidence="14">
    <location>
        <begin position="57"/>
        <end position="147"/>
    </location>
</feature>
<evidence type="ECO:0000256" key="4">
    <source>
        <dbReference type="ARBA" id="ARBA00022679"/>
    </source>
</evidence>
<dbReference type="SUPFAM" id="SSF56112">
    <property type="entry name" value="Protein kinase-like (PK-like)"/>
    <property type="match status" value="1"/>
</dbReference>
<keyword evidence="7" id="KW-0547">Nucleotide-binding</keyword>
<evidence type="ECO:0000256" key="11">
    <source>
        <dbReference type="ARBA" id="ARBA00024334"/>
    </source>
</evidence>
<keyword evidence="3 15" id="KW-0723">Serine/threonine-protein kinase</keyword>
<evidence type="ECO:0000256" key="3">
    <source>
        <dbReference type="ARBA" id="ARBA00022527"/>
    </source>
</evidence>
<keyword evidence="5" id="KW-0479">Metal-binding</keyword>
<evidence type="ECO:0000313" key="15">
    <source>
        <dbReference type="EMBL" id="ETO09593.1"/>
    </source>
</evidence>
<evidence type="ECO:0000256" key="7">
    <source>
        <dbReference type="ARBA" id="ARBA00022741"/>
    </source>
</evidence>
<keyword evidence="10" id="KW-0067">ATP-binding</keyword>
<proteinExistence type="inferred from homology"/>
<reference evidence="15 16" key="1">
    <citation type="journal article" date="2013" name="Curr. Biol.">
        <title>The Genome of the Foraminiferan Reticulomyxa filosa.</title>
        <authorList>
            <person name="Glockner G."/>
            <person name="Hulsmann N."/>
            <person name="Schleicher M."/>
            <person name="Noegel A.A."/>
            <person name="Eichinger L."/>
            <person name="Gallinger C."/>
            <person name="Pawlowski J."/>
            <person name="Sierra R."/>
            <person name="Euteneuer U."/>
            <person name="Pillet L."/>
            <person name="Moustafa A."/>
            <person name="Platzer M."/>
            <person name="Groth M."/>
            <person name="Szafranski K."/>
            <person name="Schliwa M."/>
        </authorList>
    </citation>
    <scope>NUCLEOTIDE SEQUENCE [LARGE SCALE GENOMIC DNA]</scope>
</reference>
<comment type="similarity">
    <text evidence="11">Belongs to the protein kinase superfamily. Ser/Thr protein kinase family. CDPK subfamily.</text>
</comment>
<keyword evidence="4" id="KW-0808">Transferase</keyword>
<name>X6M6H4_RETFI</name>
<comment type="catalytic activity">
    <reaction evidence="12">
        <text>L-threonyl-[protein] + ATP = O-phospho-L-threonyl-[protein] + ADP + H(+)</text>
        <dbReference type="Rhea" id="RHEA:46608"/>
        <dbReference type="Rhea" id="RHEA-COMP:11060"/>
        <dbReference type="Rhea" id="RHEA-COMP:11605"/>
        <dbReference type="ChEBI" id="CHEBI:15378"/>
        <dbReference type="ChEBI" id="CHEBI:30013"/>
        <dbReference type="ChEBI" id="CHEBI:30616"/>
        <dbReference type="ChEBI" id="CHEBI:61977"/>
        <dbReference type="ChEBI" id="CHEBI:456216"/>
        <dbReference type="EC" id="2.7.11.1"/>
    </reaction>
</comment>
<accession>X6M6H4</accession>
<dbReference type="Pfam" id="PF00069">
    <property type="entry name" value="Pkinase"/>
    <property type="match status" value="1"/>
</dbReference>
<keyword evidence="9" id="KW-0106">Calcium</keyword>
<dbReference type="AlphaFoldDB" id="X6M6H4"/>
<dbReference type="InterPro" id="IPR011009">
    <property type="entry name" value="Kinase-like_dom_sf"/>
</dbReference>
<evidence type="ECO:0000256" key="9">
    <source>
        <dbReference type="ARBA" id="ARBA00022837"/>
    </source>
</evidence>
<evidence type="ECO:0000256" key="2">
    <source>
        <dbReference type="ARBA" id="ARBA00012513"/>
    </source>
</evidence>
<dbReference type="EC" id="2.7.11.1" evidence="2"/>
<keyword evidence="16" id="KW-1185">Reference proteome</keyword>
<protein>
    <recommendedName>
        <fullName evidence="2">non-specific serine/threonine protein kinase</fullName>
        <ecNumber evidence="2">2.7.11.1</ecNumber>
    </recommendedName>
</protein>
<organism evidence="15 16">
    <name type="scientific">Reticulomyxa filosa</name>
    <dbReference type="NCBI Taxonomy" id="46433"/>
    <lineage>
        <taxon>Eukaryota</taxon>
        <taxon>Sar</taxon>
        <taxon>Rhizaria</taxon>
        <taxon>Retaria</taxon>
        <taxon>Foraminifera</taxon>
        <taxon>Monothalamids</taxon>
        <taxon>Reticulomyxidae</taxon>
        <taxon>Reticulomyxa</taxon>
    </lineage>
</organism>
<dbReference type="InterPro" id="IPR045269">
    <property type="entry name" value="Atg1-like"/>
</dbReference>
<evidence type="ECO:0000256" key="1">
    <source>
        <dbReference type="ARBA" id="ARBA00001946"/>
    </source>
</evidence>
<dbReference type="GO" id="GO:0046872">
    <property type="term" value="F:metal ion binding"/>
    <property type="evidence" value="ECO:0007669"/>
    <property type="project" value="UniProtKB-KW"/>
</dbReference>
<comment type="catalytic activity">
    <reaction evidence="13">
        <text>L-seryl-[protein] + ATP = O-phospho-L-seryl-[protein] + ADP + H(+)</text>
        <dbReference type="Rhea" id="RHEA:17989"/>
        <dbReference type="Rhea" id="RHEA-COMP:9863"/>
        <dbReference type="Rhea" id="RHEA-COMP:11604"/>
        <dbReference type="ChEBI" id="CHEBI:15378"/>
        <dbReference type="ChEBI" id="CHEBI:29999"/>
        <dbReference type="ChEBI" id="CHEBI:30616"/>
        <dbReference type="ChEBI" id="CHEBI:83421"/>
        <dbReference type="ChEBI" id="CHEBI:456216"/>
        <dbReference type="EC" id="2.7.11.1"/>
    </reaction>
</comment>
<comment type="cofactor">
    <cofactor evidence="1">
        <name>Mg(2+)</name>
        <dbReference type="ChEBI" id="CHEBI:18420"/>
    </cofactor>
</comment>
<dbReference type="Gene3D" id="3.30.200.20">
    <property type="entry name" value="Phosphorylase Kinase, domain 1"/>
    <property type="match status" value="1"/>
</dbReference>
<dbReference type="GO" id="GO:0004674">
    <property type="term" value="F:protein serine/threonine kinase activity"/>
    <property type="evidence" value="ECO:0007669"/>
    <property type="project" value="UniProtKB-KW"/>
</dbReference>
<evidence type="ECO:0000256" key="5">
    <source>
        <dbReference type="ARBA" id="ARBA00022723"/>
    </source>
</evidence>
<dbReference type="PROSITE" id="PS50011">
    <property type="entry name" value="PROTEIN_KINASE_DOM"/>
    <property type="match status" value="1"/>
</dbReference>
<evidence type="ECO:0000256" key="12">
    <source>
        <dbReference type="ARBA" id="ARBA00047899"/>
    </source>
</evidence>
<evidence type="ECO:0000256" key="6">
    <source>
        <dbReference type="ARBA" id="ARBA00022737"/>
    </source>
</evidence>
<evidence type="ECO:0000259" key="14">
    <source>
        <dbReference type="PROSITE" id="PS50011"/>
    </source>
</evidence>
<evidence type="ECO:0000256" key="13">
    <source>
        <dbReference type="ARBA" id="ARBA00048679"/>
    </source>
</evidence>
<sequence length="147" mass="17166">MTQNFQNELEQQSSYVVALGGERGTWRMNSDSIRDRDRGSTIMVTLETPRWFVDEWEILDPLGAPGAFGIAYSCKRKDSKVNAIYAVKQINKARFYHIGKDARKDILQHMKNEINIQKQLDHPNIVQLYEVYEDRNFLYLVMDYLSG</sequence>
<keyword evidence="6" id="KW-0677">Repeat</keyword>
<dbReference type="PANTHER" id="PTHR24348">
    <property type="entry name" value="SERINE/THREONINE-PROTEIN KINASE UNC-51-RELATED"/>
    <property type="match status" value="1"/>
</dbReference>
<keyword evidence="8 15" id="KW-0418">Kinase</keyword>
<dbReference type="InterPro" id="IPR000719">
    <property type="entry name" value="Prot_kinase_dom"/>
</dbReference>